<proteinExistence type="predicted"/>
<gene>
    <name evidence="1" type="ORF">T03_13354</name>
</gene>
<accession>A0A0V1CHZ5</accession>
<protein>
    <submittedName>
        <fullName evidence="1">Uncharacterized protein</fullName>
    </submittedName>
</protein>
<dbReference type="Proteomes" id="UP000054653">
    <property type="component" value="Unassembled WGS sequence"/>
</dbReference>
<dbReference type="EMBL" id="JYDI01000193">
    <property type="protein sequence ID" value="KRY48875.1"/>
    <property type="molecule type" value="Genomic_DNA"/>
</dbReference>
<evidence type="ECO:0000313" key="2">
    <source>
        <dbReference type="Proteomes" id="UP000054653"/>
    </source>
</evidence>
<name>A0A0V1CHZ5_TRIBR</name>
<dbReference type="AlphaFoldDB" id="A0A0V1CHZ5"/>
<comment type="caution">
    <text evidence="1">The sequence shown here is derived from an EMBL/GenBank/DDBJ whole genome shotgun (WGS) entry which is preliminary data.</text>
</comment>
<sequence>MERYVHVERKKFFFTQLCTKQLSQTRWSNVECILSVRYVNQHRLKCNFPIVKTKTAWFIEVFVSNCKLPTVSNISRDIEFSFLSGFSLKAYCLLKQSIDLKTIFVNPPFLSFLD</sequence>
<keyword evidence="2" id="KW-1185">Reference proteome</keyword>
<reference evidence="1 2" key="1">
    <citation type="submission" date="2015-01" db="EMBL/GenBank/DDBJ databases">
        <title>Evolution of Trichinella species and genotypes.</title>
        <authorList>
            <person name="Korhonen P.K."/>
            <person name="Edoardo P."/>
            <person name="Giuseppe L.R."/>
            <person name="Gasser R.B."/>
        </authorList>
    </citation>
    <scope>NUCLEOTIDE SEQUENCE [LARGE SCALE GENOMIC DNA]</scope>
    <source>
        <strain evidence="1">ISS120</strain>
    </source>
</reference>
<organism evidence="1 2">
    <name type="scientific">Trichinella britovi</name>
    <name type="common">Parasitic roundworm</name>
    <dbReference type="NCBI Taxonomy" id="45882"/>
    <lineage>
        <taxon>Eukaryota</taxon>
        <taxon>Metazoa</taxon>
        <taxon>Ecdysozoa</taxon>
        <taxon>Nematoda</taxon>
        <taxon>Enoplea</taxon>
        <taxon>Dorylaimia</taxon>
        <taxon>Trichinellida</taxon>
        <taxon>Trichinellidae</taxon>
        <taxon>Trichinella</taxon>
    </lineage>
</organism>
<evidence type="ECO:0000313" key="1">
    <source>
        <dbReference type="EMBL" id="KRY48875.1"/>
    </source>
</evidence>